<evidence type="ECO:0000313" key="1">
    <source>
        <dbReference type="EMBL" id="SGY91298.1"/>
    </source>
</evidence>
<organism evidence="1 2">
    <name type="scientific">Moritella viscosa</name>
    <dbReference type="NCBI Taxonomy" id="80854"/>
    <lineage>
        <taxon>Bacteria</taxon>
        <taxon>Pseudomonadati</taxon>
        <taxon>Pseudomonadota</taxon>
        <taxon>Gammaproteobacteria</taxon>
        <taxon>Alteromonadales</taxon>
        <taxon>Moritellaceae</taxon>
        <taxon>Moritella</taxon>
    </lineage>
</organism>
<protein>
    <submittedName>
        <fullName evidence="1">Uncharacterized protein</fullName>
    </submittedName>
</protein>
<accession>A0ABY1HDI7</accession>
<dbReference type="RefSeq" id="WP_045111959.1">
    <property type="nucleotide sequence ID" value="NZ_CAWQZC010000127.1"/>
</dbReference>
<proteinExistence type="predicted"/>
<comment type="caution">
    <text evidence="1">The sequence shown here is derived from an EMBL/GenBank/DDBJ whole genome shotgun (WGS) entry which is preliminary data.</text>
</comment>
<dbReference type="GeneID" id="61298018"/>
<dbReference type="Proteomes" id="UP000182660">
    <property type="component" value="Unassembled WGS sequence"/>
</dbReference>
<sequence>MADTKTGFINTPSGVERSMQTIHGALLCEETIVLLGMKAKTIDFKQYDTETAASSVFAKLVVELKKADVQKGDYFIELPNGNLLRKGQIMAIELISTLYKGFILRNEYDEIVDFVGLLDESKHETFKVELLKALEVKVKKPALYQPDWDKLGLR</sequence>
<name>A0ABY1HDI7_9GAMM</name>
<dbReference type="EMBL" id="FPLJ01000052">
    <property type="protein sequence ID" value="SGY91298.1"/>
    <property type="molecule type" value="Genomic_DNA"/>
</dbReference>
<evidence type="ECO:0000313" key="2">
    <source>
        <dbReference type="Proteomes" id="UP000182660"/>
    </source>
</evidence>
<reference evidence="1 2" key="1">
    <citation type="submission" date="2016-11" db="EMBL/GenBank/DDBJ databases">
        <authorList>
            <person name="Klemetsen T."/>
        </authorList>
    </citation>
    <scope>NUCLEOTIDE SEQUENCE [LARGE SCALE GENOMIC DNA]</scope>
    <source>
        <strain evidence="1">MT 2528</strain>
    </source>
</reference>
<gene>
    <name evidence="1" type="ORF">MT2528_2126</name>
</gene>
<keyword evidence="2" id="KW-1185">Reference proteome</keyword>